<dbReference type="RefSeq" id="WP_167924133.1">
    <property type="nucleotide sequence ID" value="NZ_JAATVY010000003.1"/>
</dbReference>
<organism evidence="2 3">
    <name type="scientific">Planosporangium thailandense</name>
    <dbReference type="NCBI Taxonomy" id="765197"/>
    <lineage>
        <taxon>Bacteria</taxon>
        <taxon>Bacillati</taxon>
        <taxon>Actinomycetota</taxon>
        <taxon>Actinomycetes</taxon>
        <taxon>Micromonosporales</taxon>
        <taxon>Micromonosporaceae</taxon>
        <taxon>Planosporangium</taxon>
    </lineage>
</organism>
<feature type="domain" description="Helix-turn-helix" evidence="1">
    <location>
        <begin position="6"/>
        <end position="50"/>
    </location>
</feature>
<dbReference type="Proteomes" id="UP000722989">
    <property type="component" value="Unassembled WGS sequence"/>
</dbReference>
<evidence type="ECO:0000313" key="2">
    <source>
        <dbReference type="EMBL" id="NJC69224.1"/>
    </source>
</evidence>
<proteinExistence type="predicted"/>
<dbReference type="InterPro" id="IPR041657">
    <property type="entry name" value="HTH_17"/>
</dbReference>
<name>A0ABX0XT94_9ACTN</name>
<dbReference type="InterPro" id="IPR010093">
    <property type="entry name" value="SinI_DNA-bd"/>
</dbReference>
<sequence length="240" mass="26404">MAERKWLSVPQAAAQLGVSVPRIRQLLATGELAYEQVGRHVLVDEASVRRRAADAPAPGRPAGPRLAWAVLRAFGSDLTTGVRQVSDRQLRHRLSRVLLEPRTGEQWVQLLRRRAEPRRYWAHPGLIADLLADPAVSPGRARAAALHGLDVSPGDDAVGYVSAAELSALERRYSLEPDPHGQVELRMYRPEDASAVLEPGRPVPLAVAALDMAESDDARMRALGRHWLERAGSKLTEARR</sequence>
<dbReference type="Pfam" id="PF12728">
    <property type="entry name" value="HTH_17"/>
    <property type="match status" value="1"/>
</dbReference>
<accession>A0ABX0XT94</accession>
<gene>
    <name evidence="2" type="ORF">HC031_05755</name>
</gene>
<evidence type="ECO:0000313" key="3">
    <source>
        <dbReference type="Proteomes" id="UP000722989"/>
    </source>
</evidence>
<keyword evidence="3" id="KW-1185">Reference proteome</keyword>
<dbReference type="NCBIfam" id="TIGR01764">
    <property type="entry name" value="excise"/>
    <property type="match status" value="1"/>
</dbReference>
<comment type="caution">
    <text evidence="2">The sequence shown here is derived from an EMBL/GenBank/DDBJ whole genome shotgun (WGS) entry which is preliminary data.</text>
</comment>
<protein>
    <submittedName>
        <fullName evidence="2">Helix-turn-helix domain-containing protein</fullName>
    </submittedName>
</protein>
<evidence type="ECO:0000259" key="1">
    <source>
        <dbReference type="Pfam" id="PF12728"/>
    </source>
</evidence>
<dbReference type="EMBL" id="JAATVY010000003">
    <property type="protein sequence ID" value="NJC69224.1"/>
    <property type="molecule type" value="Genomic_DNA"/>
</dbReference>
<reference evidence="2 3" key="1">
    <citation type="submission" date="2020-03" db="EMBL/GenBank/DDBJ databases">
        <title>WGS of the type strain of Planosporangium spp.</title>
        <authorList>
            <person name="Thawai C."/>
        </authorList>
    </citation>
    <scope>NUCLEOTIDE SEQUENCE [LARGE SCALE GENOMIC DNA]</scope>
    <source>
        <strain evidence="2 3">TBRC 5610</strain>
    </source>
</reference>